<evidence type="ECO:0008006" key="4">
    <source>
        <dbReference type="Google" id="ProtNLM"/>
    </source>
</evidence>
<feature type="compositionally biased region" description="Polar residues" evidence="1">
    <location>
        <begin position="1230"/>
        <end position="1241"/>
    </location>
</feature>
<dbReference type="PANTHER" id="PTHR31008">
    <property type="entry name" value="COP1-INTERACTING PROTEIN-RELATED"/>
    <property type="match status" value="1"/>
</dbReference>
<feature type="compositionally biased region" description="Basic and acidic residues" evidence="1">
    <location>
        <begin position="294"/>
        <end position="308"/>
    </location>
</feature>
<feature type="compositionally biased region" description="Polar residues" evidence="1">
    <location>
        <begin position="1250"/>
        <end position="1263"/>
    </location>
</feature>
<feature type="compositionally biased region" description="Basic and acidic residues" evidence="1">
    <location>
        <begin position="940"/>
        <end position="952"/>
    </location>
</feature>
<feature type="compositionally biased region" description="Basic residues" evidence="1">
    <location>
        <begin position="417"/>
        <end position="432"/>
    </location>
</feature>
<dbReference type="OrthoDB" id="2020180at2759"/>
<feature type="region of interest" description="Disordered" evidence="1">
    <location>
        <begin position="814"/>
        <end position="1053"/>
    </location>
</feature>
<feature type="compositionally biased region" description="Polar residues" evidence="1">
    <location>
        <begin position="1030"/>
        <end position="1049"/>
    </location>
</feature>
<evidence type="ECO:0000313" key="2">
    <source>
        <dbReference type="EMBL" id="KAG6507260.1"/>
    </source>
</evidence>
<reference evidence="2 3" key="1">
    <citation type="submission" date="2020-08" db="EMBL/GenBank/DDBJ databases">
        <title>Plant Genome Project.</title>
        <authorList>
            <person name="Zhang R.-G."/>
        </authorList>
    </citation>
    <scope>NUCLEOTIDE SEQUENCE [LARGE SCALE GENOMIC DNA]</scope>
    <source>
        <tissue evidence="2">Rhizome</tissue>
    </source>
</reference>
<feature type="compositionally biased region" description="Pro residues" evidence="1">
    <location>
        <begin position="320"/>
        <end position="338"/>
    </location>
</feature>
<feature type="compositionally biased region" description="Basic residues" evidence="1">
    <location>
        <begin position="479"/>
        <end position="489"/>
    </location>
</feature>
<organism evidence="2 3">
    <name type="scientific">Zingiber officinale</name>
    <name type="common">Ginger</name>
    <name type="synonym">Amomum zingiber</name>
    <dbReference type="NCBI Taxonomy" id="94328"/>
    <lineage>
        <taxon>Eukaryota</taxon>
        <taxon>Viridiplantae</taxon>
        <taxon>Streptophyta</taxon>
        <taxon>Embryophyta</taxon>
        <taxon>Tracheophyta</taxon>
        <taxon>Spermatophyta</taxon>
        <taxon>Magnoliopsida</taxon>
        <taxon>Liliopsida</taxon>
        <taxon>Zingiberales</taxon>
        <taxon>Zingiberaceae</taxon>
        <taxon>Zingiber</taxon>
    </lineage>
</organism>
<feature type="region of interest" description="Disordered" evidence="1">
    <location>
        <begin position="760"/>
        <end position="801"/>
    </location>
</feature>
<feature type="region of interest" description="Disordered" evidence="1">
    <location>
        <begin position="1123"/>
        <end position="1144"/>
    </location>
</feature>
<proteinExistence type="predicted"/>
<feature type="region of interest" description="Disordered" evidence="1">
    <location>
        <begin position="151"/>
        <end position="171"/>
    </location>
</feature>
<dbReference type="EMBL" id="JACMSC010000009">
    <property type="protein sequence ID" value="KAG6507260.1"/>
    <property type="molecule type" value="Genomic_DNA"/>
</dbReference>
<feature type="compositionally biased region" description="Basic and acidic residues" evidence="1">
    <location>
        <begin position="760"/>
        <end position="795"/>
    </location>
</feature>
<protein>
    <recommendedName>
        <fullName evidence="4">COP1-interacting protein 7</fullName>
    </recommendedName>
</protein>
<feature type="region of interest" description="Disordered" evidence="1">
    <location>
        <begin position="1224"/>
        <end position="1279"/>
    </location>
</feature>
<accession>A0A8J5L6I2</accession>
<feature type="compositionally biased region" description="Polar residues" evidence="1">
    <location>
        <begin position="987"/>
        <end position="999"/>
    </location>
</feature>
<evidence type="ECO:0000256" key="1">
    <source>
        <dbReference type="SAM" id="MobiDB-lite"/>
    </source>
</evidence>
<feature type="compositionally biased region" description="Basic and acidic residues" evidence="1">
    <location>
        <begin position="1270"/>
        <end position="1279"/>
    </location>
</feature>
<feature type="compositionally biased region" description="Basic and acidic residues" evidence="1">
    <location>
        <begin position="1002"/>
        <end position="1029"/>
    </location>
</feature>
<dbReference type="Proteomes" id="UP000734854">
    <property type="component" value="Unassembled WGS sequence"/>
</dbReference>
<sequence>MRSDALLDSAVFQLTPTRTRCDLVVIANGKTEKLASGLLTPFLPHLKTAQDQIAKGGYSIVLEPDPDNDAAWFTKGTVERFVRFVSTPEVLERVTTIEKEILQIENAIAIQGNENAGLSTVEDHQSKPAETFEVTKTSVDSDAGKAIVLYKPGSQPDPPDSNGSAKPQENSKVHLLKVLETRKMVLRKEQGMAFARAAAAGFDMDTLLDLISFSENFGASRLKEACVSFMDLWKKKHETGQWLEVEAVETMSMRSEFSALNASGIIFTADVMAQKDHGDSQSVYAGDMVADSNGKSDKKIPSESKVPPHPEYFQGQFQPPTYPQWPMHTPPGPPPMFQPYPMQGIPYYQNFPGSAPYFHPPYPPVEDPRYNSSRRKGSKRQSMDSKDIESEAWDRSSQSQDDTDGNPSDLENESSHGHKSHKKSGRSGKKKSGVVVIRNLNYIASQKHGAKNSEGDQQSASGSESEEESEDAHPEVRESKHKHSKRISKKDHGTKPVEYSDAYGNDKGLFGEEADSGNWQAFQSFLLNAEEKSRRADKDMFAGEKDPPSKKKQSKLEADPIVPFERDYDEFNDHKILGIDSINGKARRMKQATSDDHLLVSSYGRDAIDNQFKEIEGSGGAYRQRSSEEFMIYGEDKQLSVMRSSDPLIDPTNERIDNALKNSSYTMTDESFLIPYRSDLPEVGSGNIAIIGMDSEIPTTHEEPQDSNDNAKTQLFYEPDELSMVPDRAMESLSIGYDPVMDYDFELPVENTIKVIASHEEDLSTNTKEEPKKSDKEKNLKASNDSLEKRRDVLAKKGASSKLSLLTEAQKRAEKLRSYKGDLQKMKKEREEEERKRLDALKREREKRIAARSGSTTTQPKSHLAAKPSPSPLKGSKFSDAEPASSPLRKLAPQTSSNGFSDLQKATKSSRLNGSNNGLTRSTSALPEVKKESSGCISEAKTESLRMKRLSDPKSSSTYRASTIKPATADQGPKRNVPDEPEKKITEITQLDQSKSTTLPELRIKTKTLSERVEAKIATKDPVKKELESRTSQVSDGTKPTNEKSPSTSEDNHVIEKTVVVLEDNVVAAPTVQQPDEIIGKKERSHGDGSVIVYAFTHAPPSSITISQVGDSSQSKLDELQNHPEVVIPQPRSEPPKFVGSTSMEKPYEAPYAKLSSFDDPMNTISQYDGGLSATDSETVALHVEDAMVRVSNFEVLDSGHQTHETLEKPRSKEAKGFRKLLKFGRKGHNSTSAEGNQDSDTTLDDQAIAATSSNDVSRSFSILSPFRSRNSEKKQAVA</sequence>
<feature type="compositionally biased region" description="Polar residues" evidence="1">
    <location>
        <begin position="893"/>
        <end position="925"/>
    </location>
</feature>
<name>A0A8J5L6I2_ZINOF</name>
<keyword evidence="3" id="KW-1185">Reference proteome</keyword>
<dbReference type="AlphaFoldDB" id="A0A8J5L6I2"/>
<feature type="compositionally biased region" description="Basic and acidic residues" evidence="1">
    <location>
        <begin position="814"/>
        <end position="849"/>
    </location>
</feature>
<gene>
    <name evidence="2" type="ORF">ZIOFF_032602</name>
</gene>
<feature type="region of interest" description="Disordered" evidence="1">
    <location>
        <begin position="358"/>
        <end position="513"/>
    </location>
</feature>
<evidence type="ECO:0000313" key="3">
    <source>
        <dbReference type="Proteomes" id="UP000734854"/>
    </source>
</evidence>
<feature type="compositionally biased region" description="Basic and acidic residues" evidence="1">
    <location>
        <begin position="972"/>
        <end position="986"/>
    </location>
</feature>
<feature type="region of interest" description="Disordered" evidence="1">
    <location>
        <begin position="533"/>
        <end position="561"/>
    </location>
</feature>
<feature type="region of interest" description="Disordered" evidence="1">
    <location>
        <begin position="284"/>
        <end position="338"/>
    </location>
</feature>
<comment type="caution">
    <text evidence="2">The sequence shown here is derived from an EMBL/GenBank/DDBJ whole genome shotgun (WGS) entry which is preliminary data.</text>
</comment>
<dbReference type="PANTHER" id="PTHR31008:SF2">
    <property type="entry name" value="COP1-INTERACTING PROTEIN-LIKE PROTEIN"/>
    <property type="match status" value="1"/>
</dbReference>
<feature type="compositionally biased region" description="Basic and acidic residues" evidence="1">
    <location>
        <begin position="381"/>
        <end position="394"/>
    </location>
</feature>